<keyword evidence="2" id="KW-0812">Transmembrane</keyword>
<organism evidence="4 5">
    <name type="scientific">Aaosphaeria arxii CBS 175.79</name>
    <dbReference type="NCBI Taxonomy" id="1450172"/>
    <lineage>
        <taxon>Eukaryota</taxon>
        <taxon>Fungi</taxon>
        <taxon>Dikarya</taxon>
        <taxon>Ascomycota</taxon>
        <taxon>Pezizomycotina</taxon>
        <taxon>Dothideomycetes</taxon>
        <taxon>Pleosporomycetidae</taxon>
        <taxon>Pleosporales</taxon>
        <taxon>Pleosporales incertae sedis</taxon>
        <taxon>Aaosphaeria</taxon>
    </lineage>
</organism>
<dbReference type="GeneID" id="54279977"/>
<dbReference type="InterPro" id="IPR050300">
    <property type="entry name" value="GDXG_lipolytic_enzyme"/>
</dbReference>
<name>A0A6A5XGZ4_9PLEO</name>
<dbReference type="InterPro" id="IPR029058">
    <property type="entry name" value="AB_hydrolase_fold"/>
</dbReference>
<keyword evidence="5" id="KW-1185">Reference proteome</keyword>
<dbReference type="Gene3D" id="3.40.50.1820">
    <property type="entry name" value="alpha/beta hydrolase"/>
    <property type="match status" value="1"/>
</dbReference>
<dbReference type="AlphaFoldDB" id="A0A6A5XGZ4"/>
<dbReference type="OrthoDB" id="2152029at2759"/>
<dbReference type="Proteomes" id="UP000799778">
    <property type="component" value="Unassembled WGS sequence"/>
</dbReference>
<protein>
    <submittedName>
        <fullName evidence="4">Alpha/beta-hydrolase</fullName>
    </submittedName>
</protein>
<dbReference type="GO" id="GO:0016787">
    <property type="term" value="F:hydrolase activity"/>
    <property type="evidence" value="ECO:0007669"/>
    <property type="project" value="UniProtKB-KW"/>
</dbReference>
<keyword evidence="2" id="KW-0472">Membrane</keyword>
<keyword evidence="2" id="KW-1133">Transmembrane helix</keyword>
<evidence type="ECO:0000256" key="1">
    <source>
        <dbReference type="ARBA" id="ARBA00022801"/>
    </source>
</evidence>
<accession>A0A6A5XGZ4</accession>
<feature type="transmembrane region" description="Helical" evidence="2">
    <location>
        <begin position="12"/>
        <end position="30"/>
    </location>
</feature>
<sequence>MTAWSKQPFKALYGVFFIVKLIGLIPLSLLRYSPKWSRPVPGWSLKICVVNVVARELFRYYTQTRSNGVAGVESGHRRAKERFALVEPADASLYSGVLASGTSKPAAVGGLWFPSPIPQSEREGEAAPSLRDEKVVLHFAGGAFVLAFGTEENGQDISNIMTRHLKATRTFLAQYRVSSDSQTRFPSAIQDLVTSYHYILSLGIPPANIILSGDSAAGNLILALLRHLSSNPSPHLPPPGGAMLWSPWVHVTPTAGADYTQCRNSAHDLLIPSLLQWGADAYLPEPGKTPPSDVLPFISPLHHAFATTVPLFVHAGGGEAFFDQVNEFTVEMERVQGNRVRFCSTETAPHNLLLAYRGLGLEGEMEVAAESARKFFEGED</sequence>
<feature type="domain" description="Alpha/beta hydrolase fold-3" evidence="3">
    <location>
        <begin position="136"/>
        <end position="352"/>
    </location>
</feature>
<dbReference type="EMBL" id="ML978073">
    <property type="protein sequence ID" value="KAF2012107.1"/>
    <property type="molecule type" value="Genomic_DNA"/>
</dbReference>
<dbReference type="PANTHER" id="PTHR48081:SF17">
    <property type="entry name" value="ALPHA_BETA HYDROLASE FOLD-3 DOMAIN-CONTAINING PROTEIN"/>
    <property type="match status" value="1"/>
</dbReference>
<dbReference type="Pfam" id="PF07859">
    <property type="entry name" value="Abhydrolase_3"/>
    <property type="match status" value="1"/>
</dbReference>
<proteinExistence type="predicted"/>
<evidence type="ECO:0000313" key="5">
    <source>
        <dbReference type="Proteomes" id="UP000799778"/>
    </source>
</evidence>
<reference evidence="4" key="1">
    <citation type="journal article" date="2020" name="Stud. Mycol.">
        <title>101 Dothideomycetes genomes: a test case for predicting lifestyles and emergence of pathogens.</title>
        <authorList>
            <person name="Haridas S."/>
            <person name="Albert R."/>
            <person name="Binder M."/>
            <person name="Bloem J."/>
            <person name="Labutti K."/>
            <person name="Salamov A."/>
            <person name="Andreopoulos B."/>
            <person name="Baker S."/>
            <person name="Barry K."/>
            <person name="Bills G."/>
            <person name="Bluhm B."/>
            <person name="Cannon C."/>
            <person name="Castanera R."/>
            <person name="Culley D."/>
            <person name="Daum C."/>
            <person name="Ezra D."/>
            <person name="Gonzalez J."/>
            <person name="Henrissat B."/>
            <person name="Kuo A."/>
            <person name="Liang C."/>
            <person name="Lipzen A."/>
            <person name="Lutzoni F."/>
            <person name="Magnuson J."/>
            <person name="Mondo S."/>
            <person name="Nolan M."/>
            <person name="Ohm R."/>
            <person name="Pangilinan J."/>
            <person name="Park H.-J."/>
            <person name="Ramirez L."/>
            <person name="Alfaro M."/>
            <person name="Sun H."/>
            <person name="Tritt A."/>
            <person name="Yoshinaga Y."/>
            <person name="Zwiers L.-H."/>
            <person name="Turgeon B."/>
            <person name="Goodwin S."/>
            <person name="Spatafora J."/>
            <person name="Crous P."/>
            <person name="Grigoriev I."/>
        </authorList>
    </citation>
    <scope>NUCLEOTIDE SEQUENCE</scope>
    <source>
        <strain evidence="4">CBS 175.79</strain>
    </source>
</reference>
<dbReference type="RefSeq" id="XP_033380446.1">
    <property type="nucleotide sequence ID" value="XM_033522580.1"/>
</dbReference>
<dbReference type="PANTHER" id="PTHR48081">
    <property type="entry name" value="AB HYDROLASE SUPERFAMILY PROTEIN C4A8.06C"/>
    <property type="match status" value="1"/>
</dbReference>
<evidence type="ECO:0000259" key="3">
    <source>
        <dbReference type="Pfam" id="PF07859"/>
    </source>
</evidence>
<dbReference type="InterPro" id="IPR013094">
    <property type="entry name" value="AB_hydrolase_3"/>
</dbReference>
<keyword evidence="1 4" id="KW-0378">Hydrolase</keyword>
<evidence type="ECO:0000313" key="4">
    <source>
        <dbReference type="EMBL" id="KAF2012107.1"/>
    </source>
</evidence>
<dbReference type="SUPFAM" id="SSF53474">
    <property type="entry name" value="alpha/beta-Hydrolases"/>
    <property type="match status" value="1"/>
</dbReference>
<gene>
    <name evidence="4" type="ORF">BU24DRAFT_269937</name>
</gene>
<evidence type="ECO:0000256" key="2">
    <source>
        <dbReference type="SAM" id="Phobius"/>
    </source>
</evidence>